<comment type="caution">
    <text evidence="2">The sequence shown here is derived from an EMBL/GenBank/DDBJ whole genome shotgun (WGS) entry which is preliminary data.</text>
</comment>
<keyword evidence="1" id="KW-0472">Membrane</keyword>
<reference evidence="3" key="1">
    <citation type="journal article" date="2019" name="Int. J. Syst. Evol. Microbiol.">
        <title>The Global Catalogue of Microorganisms (GCM) 10K type strain sequencing project: providing services to taxonomists for standard genome sequencing and annotation.</title>
        <authorList>
            <consortium name="The Broad Institute Genomics Platform"/>
            <consortium name="The Broad Institute Genome Sequencing Center for Infectious Disease"/>
            <person name="Wu L."/>
            <person name="Ma J."/>
        </authorList>
    </citation>
    <scope>NUCLEOTIDE SEQUENCE [LARGE SCALE GENOMIC DNA]</scope>
    <source>
        <strain evidence="3">JCM 12607</strain>
    </source>
</reference>
<organism evidence="2 3">
    <name type="scientific">Streptomyces sanglieri</name>
    <dbReference type="NCBI Taxonomy" id="193460"/>
    <lineage>
        <taxon>Bacteria</taxon>
        <taxon>Bacillati</taxon>
        <taxon>Actinomycetota</taxon>
        <taxon>Actinomycetes</taxon>
        <taxon>Kitasatosporales</taxon>
        <taxon>Streptomycetaceae</taxon>
        <taxon>Streptomyces</taxon>
    </lineage>
</organism>
<keyword evidence="1" id="KW-0812">Transmembrane</keyword>
<evidence type="ECO:0000256" key="1">
    <source>
        <dbReference type="SAM" id="Phobius"/>
    </source>
</evidence>
<feature type="transmembrane region" description="Helical" evidence="1">
    <location>
        <begin position="49"/>
        <end position="71"/>
    </location>
</feature>
<evidence type="ECO:0000313" key="3">
    <source>
        <dbReference type="Proteomes" id="UP001596915"/>
    </source>
</evidence>
<evidence type="ECO:0000313" key="2">
    <source>
        <dbReference type="EMBL" id="MFD0623083.1"/>
    </source>
</evidence>
<gene>
    <name evidence="2" type="ORF">ACFQ2K_09965</name>
</gene>
<proteinExistence type="predicted"/>
<evidence type="ECO:0008006" key="4">
    <source>
        <dbReference type="Google" id="ProtNLM"/>
    </source>
</evidence>
<dbReference type="Proteomes" id="UP001596915">
    <property type="component" value="Unassembled WGS sequence"/>
</dbReference>
<keyword evidence="1" id="KW-1133">Transmembrane helix</keyword>
<keyword evidence="3" id="KW-1185">Reference proteome</keyword>
<name>A0ABW2WQB8_9ACTN</name>
<feature type="transmembrane region" description="Helical" evidence="1">
    <location>
        <begin position="18"/>
        <end position="37"/>
    </location>
</feature>
<accession>A0ABW2WQB8</accession>
<sequence length="80" mass="8595">MSPVLGIHRTGVRLIRTGWAAGLVLTAILIALTYASLAAESTGHGSSYWLFRPLLVTCSLGAFCIVPYVLISATIGRRRH</sequence>
<dbReference type="EMBL" id="JBHTGL010000008">
    <property type="protein sequence ID" value="MFD0623083.1"/>
    <property type="molecule type" value="Genomic_DNA"/>
</dbReference>
<protein>
    <recommendedName>
        <fullName evidence="4">Integral membrane protein</fullName>
    </recommendedName>
</protein>